<reference evidence="1" key="1">
    <citation type="submission" date="2021-06" db="EMBL/GenBank/DDBJ databases">
        <authorList>
            <person name="Kallberg Y."/>
            <person name="Tangrot J."/>
            <person name="Rosling A."/>
        </authorList>
    </citation>
    <scope>NUCLEOTIDE SEQUENCE</scope>
    <source>
        <strain evidence="1">87-6 pot B 2015</strain>
    </source>
</reference>
<accession>A0A9N9N6W7</accession>
<keyword evidence="2" id="KW-1185">Reference proteome</keyword>
<dbReference type="AlphaFoldDB" id="A0A9N9N6W7"/>
<evidence type="ECO:0000313" key="2">
    <source>
        <dbReference type="Proteomes" id="UP000789375"/>
    </source>
</evidence>
<sequence length="169" mass="19414">MGLYISREFGSKYPAVKSLGIRATNVGKKVMVRGWLYGEKISISISDIFDLKSQSNTLLQCLGKLTEKFLVIDKPEYDVVLGWYNMRNSVKKIIISLQIFYELICPNFKTYDIDQNVSIDLDKYCNSSYSETETETESISSDLSYFSESEVEEIVASECDELRYNVDRL</sequence>
<gene>
    <name evidence="1" type="ORF">FMOSSE_LOCUS14039</name>
</gene>
<comment type="caution">
    <text evidence="1">The sequence shown here is derived from an EMBL/GenBank/DDBJ whole genome shotgun (WGS) entry which is preliminary data.</text>
</comment>
<name>A0A9N9N6W7_FUNMO</name>
<protein>
    <submittedName>
        <fullName evidence="1">9549_t:CDS:1</fullName>
    </submittedName>
</protein>
<organism evidence="1 2">
    <name type="scientific">Funneliformis mosseae</name>
    <name type="common">Endomycorrhizal fungus</name>
    <name type="synonym">Glomus mosseae</name>
    <dbReference type="NCBI Taxonomy" id="27381"/>
    <lineage>
        <taxon>Eukaryota</taxon>
        <taxon>Fungi</taxon>
        <taxon>Fungi incertae sedis</taxon>
        <taxon>Mucoromycota</taxon>
        <taxon>Glomeromycotina</taxon>
        <taxon>Glomeromycetes</taxon>
        <taxon>Glomerales</taxon>
        <taxon>Glomeraceae</taxon>
        <taxon>Funneliformis</taxon>
    </lineage>
</organism>
<dbReference type="EMBL" id="CAJVPP010009635">
    <property type="protein sequence ID" value="CAG8706091.1"/>
    <property type="molecule type" value="Genomic_DNA"/>
</dbReference>
<evidence type="ECO:0000313" key="1">
    <source>
        <dbReference type="EMBL" id="CAG8706091.1"/>
    </source>
</evidence>
<dbReference type="Proteomes" id="UP000789375">
    <property type="component" value="Unassembled WGS sequence"/>
</dbReference>
<proteinExistence type="predicted"/>